<dbReference type="InterPro" id="IPR018638">
    <property type="entry name" value="DUF2061_membrane"/>
</dbReference>
<reference evidence="3 4" key="1">
    <citation type="journal article" date="1994" name="Int. J. Syst. Bacteriol.">
        <title>Phylogenetic positions of novel aerobic, bacteriochlorophyll a-containing bacteria and description of Roseococcus thiosulfatophilus gen. nov., sp. nov., Erythromicrobium ramosum gen. nov., sp. nov., and Erythrobacter litoralis sp. nov.</title>
        <authorList>
            <person name="Yurkov V."/>
            <person name="Stackebrandt E."/>
            <person name="Holmes A."/>
            <person name="Fuerst J.A."/>
            <person name="Hugenholtz P."/>
            <person name="Golecki J."/>
            <person name="Gad'on N."/>
            <person name="Gorlenko V.M."/>
            <person name="Kompantseva E.I."/>
            <person name="Drews G."/>
        </authorList>
    </citation>
    <scope>NUCLEOTIDE SEQUENCE [LARGE SCALE GENOMIC DNA]</scope>
    <source>
        <strain evidence="3 4">KR-99</strain>
    </source>
</reference>
<evidence type="ECO:0000313" key="4">
    <source>
        <dbReference type="Proteomes" id="UP000589292"/>
    </source>
</evidence>
<comment type="caution">
    <text evidence="3">The sequence shown here is derived from an EMBL/GenBank/DDBJ whole genome shotgun (WGS) entry which is preliminary data.</text>
</comment>
<feature type="transmembrane region" description="Helical" evidence="1">
    <location>
        <begin position="9"/>
        <end position="26"/>
    </location>
</feature>
<sequence length="69" mass="7478">MPRDLAKTLSYLAVHLTVGFSVAYAFTGSIEIASGLAIIEPMINAVAFFFHEKLWARGGSPRPREVLAA</sequence>
<proteinExistence type="predicted"/>
<dbReference type="EMBL" id="VDES01000002">
    <property type="protein sequence ID" value="MBA1374175.1"/>
    <property type="molecule type" value="Genomic_DNA"/>
</dbReference>
<dbReference type="AlphaFoldDB" id="A0A7V8RDE1"/>
<gene>
    <name evidence="3" type="ORF">FG486_07480</name>
</gene>
<dbReference type="Pfam" id="PF09834">
    <property type="entry name" value="DUF2061"/>
    <property type="match status" value="1"/>
</dbReference>
<keyword evidence="4" id="KW-1185">Reference proteome</keyword>
<keyword evidence="1" id="KW-0812">Transmembrane</keyword>
<evidence type="ECO:0000256" key="1">
    <source>
        <dbReference type="SAM" id="Phobius"/>
    </source>
</evidence>
<organism evidence="3 4">
    <name type="scientific">Sphingomonas ursincola</name>
    <dbReference type="NCBI Taxonomy" id="56361"/>
    <lineage>
        <taxon>Bacteria</taxon>
        <taxon>Pseudomonadati</taxon>
        <taxon>Pseudomonadota</taxon>
        <taxon>Alphaproteobacteria</taxon>
        <taxon>Sphingomonadales</taxon>
        <taxon>Sphingomonadaceae</taxon>
        <taxon>Sphingomonas</taxon>
    </lineage>
</organism>
<protein>
    <submittedName>
        <fullName evidence="3">DUF2061 domain-containing protein</fullName>
    </submittedName>
</protein>
<accession>A0A7V8RDE1</accession>
<evidence type="ECO:0000313" key="3">
    <source>
        <dbReference type="EMBL" id="MBA1374175.1"/>
    </source>
</evidence>
<keyword evidence="1" id="KW-1133">Transmembrane helix</keyword>
<feature type="domain" description="DUF2061" evidence="2">
    <location>
        <begin position="5"/>
        <end position="56"/>
    </location>
</feature>
<dbReference type="RefSeq" id="WP_181267101.1">
    <property type="nucleotide sequence ID" value="NZ_BAAAGB010000001.1"/>
</dbReference>
<evidence type="ECO:0000259" key="2">
    <source>
        <dbReference type="Pfam" id="PF09834"/>
    </source>
</evidence>
<name>A0A7V8RDE1_9SPHN</name>
<dbReference type="Proteomes" id="UP000589292">
    <property type="component" value="Unassembled WGS sequence"/>
</dbReference>
<keyword evidence="1" id="KW-0472">Membrane</keyword>